<feature type="domain" description="HTH iclR-type" evidence="4">
    <location>
        <begin position="11"/>
        <end position="72"/>
    </location>
</feature>
<dbReference type="eggNOG" id="COG1414">
    <property type="taxonomic scope" value="Bacteria"/>
</dbReference>
<dbReference type="InterPro" id="IPR036390">
    <property type="entry name" value="WH_DNA-bd_sf"/>
</dbReference>
<protein>
    <recommendedName>
        <fullName evidence="8">IclR family transcriptional regulator</fullName>
    </recommendedName>
</protein>
<evidence type="ECO:0008006" key="8">
    <source>
        <dbReference type="Google" id="ProtNLM"/>
    </source>
</evidence>
<sequence length="268" mass="29245">MTESSESRHGIQVLDRANRLLARLEASSEPLALTTLARETGLSASTVHRILGSLSAMGFVKQNPAGQWSLGLRLLELGNLVYERFTVRQRALPFMQQLHAATGMTVNLAIRDNDRLLYIEHVLAPEYKANQLRRIGSWAPLHITSGGKLFLARMSPDEIRGYTERTGLKAGTQNSIQSLDHLLVTLAHARETGWAYDREEYESNVHCVAAPIFGAGGRLIATISLAAHRSNEFTPERIAKLCGIAQSISSAMGAGIGERIKGKGYGDG</sequence>
<accession>K1JGT6</accession>
<dbReference type="SUPFAM" id="SSF55781">
    <property type="entry name" value="GAF domain-like"/>
    <property type="match status" value="1"/>
</dbReference>
<keyword evidence="3" id="KW-0804">Transcription</keyword>
<dbReference type="Gene3D" id="3.30.450.40">
    <property type="match status" value="1"/>
</dbReference>
<evidence type="ECO:0000259" key="5">
    <source>
        <dbReference type="PROSITE" id="PS51078"/>
    </source>
</evidence>
<comment type="caution">
    <text evidence="6">The sequence shown here is derived from an EMBL/GenBank/DDBJ whole genome shotgun (WGS) entry which is preliminary data.</text>
</comment>
<dbReference type="Pfam" id="PF01614">
    <property type="entry name" value="IclR_C"/>
    <property type="match status" value="1"/>
</dbReference>
<evidence type="ECO:0000259" key="4">
    <source>
        <dbReference type="PROSITE" id="PS51077"/>
    </source>
</evidence>
<dbReference type="RefSeq" id="WP_005436249.1">
    <property type="nucleotide sequence ID" value="NZ_JH815518.1"/>
</dbReference>
<name>K1JGT6_9BURK</name>
<keyword evidence="7" id="KW-1185">Reference proteome</keyword>
<dbReference type="HOGENOM" id="CLU_062618_6_0_4"/>
<dbReference type="InterPro" id="IPR050707">
    <property type="entry name" value="HTH_MetabolicPath_Reg"/>
</dbReference>
<evidence type="ECO:0000313" key="7">
    <source>
        <dbReference type="Proteomes" id="UP000005835"/>
    </source>
</evidence>
<evidence type="ECO:0000256" key="3">
    <source>
        <dbReference type="ARBA" id="ARBA00023163"/>
    </source>
</evidence>
<dbReference type="Gene3D" id="1.10.10.10">
    <property type="entry name" value="Winged helix-like DNA-binding domain superfamily/Winged helix DNA-binding domain"/>
    <property type="match status" value="1"/>
</dbReference>
<dbReference type="STRING" id="742823.HMPREF9465_01802"/>
<dbReference type="GO" id="GO:0003677">
    <property type="term" value="F:DNA binding"/>
    <property type="evidence" value="ECO:0007669"/>
    <property type="project" value="UniProtKB-KW"/>
</dbReference>
<dbReference type="GO" id="GO:0045892">
    <property type="term" value="P:negative regulation of DNA-templated transcription"/>
    <property type="evidence" value="ECO:0007669"/>
    <property type="project" value="TreeGrafter"/>
</dbReference>
<dbReference type="InterPro" id="IPR029016">
    <property type="entry name" value="GAF-like_dom_sf"/>
</dbReference>
<dbReference type="EMBL" id="ADMG01000037">
    <property type="protein sequence ID" value="EKB30755.1"/>
    <property type="molecule type" value="Genomic_DNA"/>
</dbReference>
<dbReference type="SUPFAM" id="SSF46785">
    <property type="entry name" value="Winged helix' DNA-binding domain"/>
    <property type="match status" value="1"/>
</dbReference>
<dbReference type="PANTHER" id="PTHR30136:SF24">
    <property type="entry name" value="HTH-TYPE TRANSCRIPTIONAL REPRESSOR ALLR"/>
    <property type="match status" value="1"/>
</dbReference>
<evidence type="ECO:0000256" key="1">
    <source>
        <dbReference type="ARBA" id="ARBA00023015"/>
    </source>
</evidence>
<gene>
    <name evidence="6" type="ORF">HMPREF9465_01802</name>
</gene>
<dbReference type="PATRIC" id="fig|742823.3.peg.1797"/>
<dbReference type="GO" id="GO:0003700">
    <property type="term" value="F:DNA-binding transcription factor activity"/>
    <property type="evidence" value="ECO:0007669"/>
    <property type="project" value="TreeGrafter"/>
</dbReference>
<evidence type="ECO:0000313" key="6">
    <source>
        <dbReference type="EMBL" id="EKB30755.1"/>
    </source>
</evidence>
<dbReference type="SMART" id="SM00346">
    <property type="entry name" value="HTH_ICLR"/>
    <property type="match status" value="1"/>
</dbReference>
<dbReference type="PROSITE" id="PS51078">
    <property type="entry name" value="ICLR_ED"/>
    <property type="match status" value="1"/>
</dbReference>
<dbReference type="InterPro" id="IPR005471">
    <property type="entry name" value="Tscrpt_reg_IclR_N"/>
</dbReference>
<dbReference type="AlphaFoldDB" id="K1JGT6"/>
<reference evidence="6 7" key="1">
    <citation type="submission" date="2012-05" db="EMBL/GenBank/DDBJ databases">
        <title>The Genome Sequence of Sutterella wadsworthensis 2_1_59BFAA.</title>
        <authorList>
            <consortium name="The Broad Institute Genome Sequencing Platform"/>
            <person name="Earl A."/>
            <person name="Ward D."/>
            <person name="Feldgarden M."/>
            <person name="Gevers D."/>
            <person name="Daigneault M."/>
            <person name="Strauss J."/>
            <person name="Allen-Vercoe E."/>
            <person name="Walker B."/>
            <person name="Young S.K."/>
            <person name="Zeng Q."/>
            <person name="Gargeya S."/>
            <person name="Fitzgerald M."/>
            <person name="Haas B."/>
            <person name="Abouelleil A."/>
            <person name="Alvarado L."/>
            <person name="Arachchi H.M."/>
            <person name="Berlin A.M."/>
            <person name="Chapman S.B."/>
            <person name="Goldberg J."/>
            <person name="Griggs A."/>
            <person name="Gujja S."/>
            <person name="Hansen M."/>
            <person name="Howarth C."/>
            <person name="Imamovic A."/>
            <person name="Larimer J."/>
            <person name="McCowen C."/>
            <person name="Montmayeur A."/>
            <person name="Murphy C."/>
            <person name="Neiman D."/>
            <person name="Pearson M."/>
            <person name="Priest M."/>
            <person name="Roberts A."/>
            <person name="Saif S."/>
            <person name="Shea T."/>
            <person name="Sisk P."/>
            <person name="Sykes S."/>
            <person name="Wortman J."/>
            <person name="Nusbaum C."/>
            <person name="Birren B."/>
        </authorList>
    </citation>
    <scope>NUCLEOTIDE SEQUENCE [LARGE SCALE GENOMIC DNA]</scope>
    <source>
        <strain evidence="6 7">2_1_59BFAA</strain>
    </source>
</reference>
<dbReference type="PROSITE" id="PS51077">
    <property type="entry name" value="HTH_ICLR"/>
    <property type="match status" value="1"/>
</dbReference>
<feature type="domain" description="IclR-ED" evidence="5">
    <location>
        <begin position="73"/>
        <end position="258"/>
    </location>
</feature>
<dbReference type="PANTHER" id="PTHR30136">
    <property type="entry name" value="HELIX-TURN-HELIX TRANSCRIPTIONAL REGULATOR, ICLR FAMILY"/>
    <property type="match status" value="1"/>
</dbReference>
<dbReference type="Pfam" id="PF09339">
    <property type="entry name" value="HTH_IclR"/>
    <property type="match status" value="1"/>
</dbReference>
<dbReference type="InterPro" id="IPR014757">
    <property type="entry name" value="Tscrpt_reg_IclR_C"/>
</dbReference>
<dbReference type="InterPro" id="IPR036388">
    <property type="entry name" value="WH-like_DNA-bd_sf"/>
</dbReference>
<proteinExistence type="predicted"/>
<keyword evidence="1" id="KW-0805">Transcription regulation</keyword>
<dbReference type="Proteomes" id="UP000005835">
    <property type="component" value="Unassembled WGS sequence"/>
</dbReference>
<evidence type="ECO:0000256" key="2">
    <source>
        <dbReference type="ARBA" id="ARBA00023125"/>
    </source>
</evidence>
<dbReference type="FunFam" id="1.10.10.10:FF:000056">
    <property type="entry name" value="IclR family transcriptional regulator"/>
    <property type="match status" value="1"/>
</dbReference>
<organism evidence="6 7">
    <name type="scientific">Sutterella wadsworthensis 2_1_59BFAA</name>
    <dbReference type="NCBI Taxonomy" id="742823"/>
    <lineage>
        <taxon>Bacteria</taxon>
        <taxon>Pseudomonadati</taxon>
        <taxon>Pseudomonadota</taxon>
        <taxon>Betaproteobacteria</taxon>
        <taxon>Burkholderiales</taxon>
        <taxon>Sutterellaceae</taxon>
        <taxon>Sutterella</taxon>
    </lineage>
</organism>
<keyword evidence="2" id="KW-0238">DNA-binding</keyword>
<dbReference type="OrthoDB" id="9807558at2"/>